<name>A0ACB8MT41_CITSI</name>
<proteinExistence type="predicted"/>
<sequence>MTARQVDATCGSFNFENRFVVDRNGMGGGLALFWSSDVDVTIKSYSSHHIDAIVRNQNGKIWRCTGIYGHAEASQKHHTWALLKRLAELYSYTWCCLGDFNEILYPHEKLGGNDRSSNMMLEFKESIRACNLMDMGFKGHKFTWSNRRFGVNYIEERLDRVLCSKDWGSTFQNLPAISLANWVSDHCPIMFEVKVCCKKLHYKKNSFPRDYYEDMWSSYEACSNIVRSEWESFDGNSWESPVQKFQRVAKRSLAHLKIWSKEEFEGRKKKQNELIDRLKMTKQEPLQAIDGEEIRKLEDQISNMLVDEEVYWKQRSRADWLKEGDKNTKFFHSKASARRRKNKIWGVEDDQGNWVDDPEGIEGEFCGFFQQLFTSSNPSQTQISEALKGLLPKVSQEMNTHLEEPFTPEDITRALSEMCPTKASGPDGLPAAFFQKHWQIVGEGLTKTCLHILNEQGTLDSLNHTFIALIPKVEKPRKVMEFRPISLCNVVYRIVAKAIANRLKPILNHIISPNQSAFIPNRLITDNVIIGYECLHKIRLSKGRRNGLVALKLDISKAYDRVEWNFLEQTMSNLGFSAKWISLIMSCITTTCFSVLINGNPVGLIKPERGLRQGCPLSPYLFILCAEAFSNLLNQAEREQKIRGLKFAQDITITHLLFADDSLVFSKASVADCKYLKGIFDCYAKASGQIFNFEKSSMFFSGKASSEQISAIKSIFQLKVVPKYEKYLGLPPMLGRNKMSFFKEVKLKVTSKISSWHHKLFSAGGKEILIKAVAQAVPAYAMSVFKLPKGLCEDIQKEIARFWWGTKKDKHGIHWARWDSMSKAKRRGGLGFRDLPSFNQALVAKQGWRLVRYPNSLMARVMKARYYKNSTFWNAKVGSNPSFIWRSILWGSQVIKKGVRWRIGDGKKVLVYKDKWIPRPATFQPISPKTLPHETVVADLIDSENKWRVDRLEQHFMKEDIEAILKILLPSGKEEDEVLWHFDKKGEYSVKSGYQLALNQNFPNEPESSNSSSRLWKIPWMLDLPEKVKIFMWRALKNILPTAENLWKRRSLQEPICQRCKLQVETVSHVLIECKAARKIWDLAPLIVQPSKDHNQDFFSAIQEMWSRSSTAEAELMIVYCWVIWSARNKFIFEGKKSDSRFLAAKADSVLKAYQRVSKPGNVHGAKDRGIDQQKWKPPSQNVLKLNVDAAVSTKDQKVGLGAIVRDAEGKILAVGIKQAQFRERVSLAEAEAIHWGLQVANQISSSSLIVESDCKEVVELLNNTKGSRTEIHWILSDVRRESKDFKQVQFSFIPRTCNTYAHALAKFALRNSSTDVWVGTFPAEVQNVMNCVVS</sequence>
<accession>A0ACB8MT41</accession>
<protein>
    <submittedName>
        <fullName evidence="1">Reverse transcriptase domain-containing protein</fullName>
    </submittedName>
</protein>
<keyword evidence="1" id="KW-0695">RNA-directed DNA polymerase</keyword>
<evidence type="ECO:0000313" key="2">
    <source>
        <dbReference type="Proteomes" id="UP000829398"/>
    </source>
</evidence>
<gene>
    <name evidence="1" type="ORF">KPL71_002835</name>
</gene>
<organism evidence="1 2">
    <name type="scientific">Citrus sinensis</name>
    <name type="common">Sweet orange</name>
    <name type="synonym">Citrus aurantium var. sinensis</name>
    <dbReference type="NCBI Taxonomy" id="2711"/>
    <lineage>
        <taxon>Eukaryota</taxon>
        <taxon>Viridiplantae</taxon>
        <taxon>Streptophyta</taxon>
        <taxon>Embryophyta</taxon>
        <taxon>Tracheophyta</taxon>
        <taxon>Spermatophyta</taxon>
        <taxon>Magnoliopsida</taxon>
        <taxon>eudicotyledons</taxon>
        <taxon>Gunneridae</taxon>
        <taxon>Pentapetalae</taxon>
        <taxon>rosids</taxon>
        <taxon>malvids</taxon>
        <taxon>Sapindales</taxon>
        <taxon>Rutaceae</taxon>
        <taxon>Aurantioideae</taxon>
        <taxon>Citrus</taxon>
    </lineage>
</organism>
<evidence type="ECO:0000313" key="1">
    <source>
        <dbReference type="EMBL" id="KAH9788984.1"/>
    </source>
</evidence>
<reference evidence="2" key="1">
    <citation type="journal article" date="2023" name="Hortic. Res.">
        <title>A chromosome-level phased genome enabling allele-level studies in sweet orange: a case study on citrus Huanglongbing tolerance.</title>
        <authorList>
            <person name="Wu B."/>
            <person name="Yu Q."/>
            <person name="Deng Z."/>
            <person name="Duan Y."/>
            <person name="Luo F."/>
            <person name="Gmitter F. Jr."/>
        </authorList>
    </citation>
    <scope>NUCLEOTIDE SEQUENCE [LARGE SCALE GENOMIC DNA]</scope>
    <source>
        <strain evidence="2">cv. Valencia</strain>
    </source>
</reference>
<dbReference type="Proteomes" id="UP000829398">
    <property type="component" value="Chromosome 2"/>
</dbReference>
<keyword evidence="2" id="KW-1185">Reference proteome</keyword>
<comment type="caution">
    <text evidence="1">The sequence shown here is derived from an EMBL/GenBank/DDBJ whole genome shotgun (WGS) entry which is preliminary data.</text>
</comment>
<keyword evidence="1" id="KW-0808">Transferase</keyword>
<dbReference type="EMBL" id="CM039171">
    <property type="protein sequence ID" value="KAH9788984.1"/>
    <property type="molecule type" value="Genomic_DNA"/>
</dbReference>
<keyword evidence="1" id="KW-0548">Nucleotidyltransferase</keyword>